<evidence type="ECO:0000259" key="2">
    <source>
        <dbReference type="Pfam" id="PF07885"/>
    </source>
</evidence>
<protein>
    <submittedName>
        <fullName evidence="3">Potassium channel family protein</fullName>
    </submittedName>
</protein>
<dbReference type="EMBL" id="CP080034">
    <property type="protein sequence ID" value="QYC12198.1"/>
    <property type="molecule type" value="Genomic_DNA"/>
</dbReference>
<evidence type="ECO:0000256" key="1">
    <source>
        <dbReference type="SAM" id="Phobius"/>
    </source>
</evidence>
<keyword evidence="3" id="KW-0813">Transport</keyword>
<keyword evidence="3" id="KW-0407">Ion channel</keyword>
<dbReference type="Pfam" id="PF07885">
    <property type="entry name" value="Ion_trans_2"/>
    <property type="match status" value="1"/>
</dbReference>
<evidence type="ECO:0000313" key="4">
    <source>
        <dbReference type="Proteomes" id="UP000824334"/>
    </source>
</evidence>
<accession>A0ABX8TMV2</accession>
<feature type="transmembrane region" description="Helical" evidence="1">
    <location>
        <begin position="198"/>
        <end position="216"/>
    </location>
</feature>
<feature type="transmembrane region" description="Helical" evidence="1">
    <location>
        <begin position="21"/>
        <end position="43"/>
    </location>
</feature>
<evidence type="ECO:0000313" key="3">
    <source>
        <dbReference type="EMBL" id="QYC12198.1"/>
    </source>
</evidence>
<feature type="transmembrane region" description="Helical" evidence="1">
    <location>
        <begin position="86"/>
        <end position="109"/>
    </location>
</feature>
<dbReference type="InterPro" id="IPR013099">
    <property type="entry name" value="K_chnl_dom"/>
</dbReference>
<keyword evidence="1" id="KW-0812">Transmembrane</keyword>
<sequence>MSAGMKRFRAHLRELYHGQSAHAVRFRFAVIVVDLALIAFFIATPTIRATAFFLTVDYLVALLLAVDLAARCLAWGSFRSWIRRPIVWVDFFVLLTLLAPQWLFSLAFLRVLRLWTLFHSDFFWQTFGRRFNNTRIEEAARAAATLLTFIFIVTGFVYTSFAGMGVGVDSYLAALYFTVATLTTTGFGDIVLPGDWGMIISIVTMITGITLFVRLAQAIFRPHKVRFDCPRCGLARHEPDAVHCKACGLLLNIPNAES</sequence>
<keyword evidence="3" id="KW-0406">Ion transport</keyword>
<feature type="transmembrane region" description="Helical" evidence="1">
    <location>
        <begin position="171"/>
        <end position="192"/>
    </location>
</feature>
<organism evidence="3 4">
    <name type="scientific">Brevundimonas nasdae</name>
    <dbReference type="NCBI Taxonomy" id="172043"/>
    <lineage>
        <taxon>Bacteria</taxon>
        <taxon>Pseudomonadati</taxon>
        <taxon>Pseudomonadota</taxon>
        <taxon>Alphaproteobacteria</taxon>
        <taxon>Caulobacterales</taxon>
        <taxon>Caulobacteraceae</taxon>
        <taxon>Brevundimonas</taxon>
    </lineage>
</organism>
<keyword evidence="1" id="KW-1133">Transmembrane helix</keyword>
<keyword evidence="1" id="KW-0472">Membrane</keyword>
<dbReference type="Proteomes" id="UP000824334">
    <property type="component" value="Chromosome"/>
</dbReference>
<dbReference type="GO" id="GO:0034220">
    <property type="term" value="P:monoatomic ion transmembrane transport"/>
    <property type="evidence" value="ECO:0007669"/>
    <property type="project" value="UniProtKB-KW"/>
</dbReference>
<feature type="transmembrane region" description="Helical" evidence="1">
    <location>
        <begin position="139"/>
        <end position="159"/>
    </location>
</feature>
<feature type="transmembrane region" description="Helical" evidence="1">
    <location>
        <begin position="49"/>
        <end position="74"/>
    </location>
</feature>
<gene>
    <name evidence="3" type="ORF">KWG56_08140</name>
</gene>
<feature type="domain" description="Potassium channel" evidence="2">
    <location>
        <begin position="147"/>
        <end position="219"/>
    </location>
</feature>
<name>A0ABX8TMV2_9CAUL</name>
<reference evidence="3 4" key="1">
    <citation type="submission" date="2021-07" db="EMBL/GenBank/DDBJ databases">
        <title>Isolation and characterization of bacteria from a gold mining with a capacity of golden bioaccumulation.</title>
        <authorList>
            <person name="Yang X.J."/>
        </authorList>
    </citation>
    <scope>NUCLEOTIDE SEQUENCE [LARGE SCALE GENOMIC DNA]</scope>
    <source>
        <strain evidence="3 4">Au29</strain>
    </source>
</reference>
<keyword evidence="4" id="KW-1185">Reference proteome</keyword>
<proteinExistence type="predicted"/>